<keyword evidence="1" id="KW-0808">Transferase</keyword>
<keyword evidence="2" id="KW-1185">Reference proteome</keyword>
<dbReference type="GO" id="GO:0016740">
    <property type="term" value="F:transferase activity"/>
    <property type="evidence" value="ECO:0007669"/>
    <property type="project" value="UniProtKB-KW"/>
</dbReference>
<gene>
    <name evidence="1" type="ORF">CMUS01_16530</name>
</gene>
<proteinExistence type="predicted"/>
<feature type="non-terminal residue" evidence="1">
    <location>
        <position position="1"/>
    </location>
</feature>
<evidence type="ECO:0000313" key="1">
    <source>
        <dbReference type="EMBL" id="KAF6786144.1"/>
    </source>
</evidence>
<dbReference type="EMBL" id="WIGM01001952">
    <property type="protein sequence ID" value="KAF6786144.1"/>
    <property type="molecule type" value="Genomic_DNA"/>
</dbReference>
<evidence type="ECO:0000313" key="2">
    <source>
        <dbReference type="Proteomes" id="UP000639643"/>
    </source>
</evidence>
<reference evidence="1" key="1">
    <citation type="journal article" date="2020" name="Phytopathology">
        <title>Genome Sequence Resources of Colletotrichum truncatum, C. plurivorum, C. musicola, and C. sojae: Four Species Pathogenic to Soybean (Glycine max).</title>
        <authorList>
            <person name="Rogerio F."/>
            <person name="Boufleur T.R."/>
            <person name="Ciampi-Guillardi M."/>
            <person name="Sukno S.A."/>
            <person name="Thon M.R."/>
            <person name="Massola Junior N.S."/>
            <person name="Baroncelli R."/>
        </authorList>
    </citation>
    <scope>NUCLEOTIDE SEQUENCE</scope>
    <source>
        <strain evidence="1">LFN0074</strain>
    </source>
</reference>
<organism evidence="1 2">
    <name type="scientific">Colletotrichum musicola</name>
    <dbReference type="NCBI Taxonomy" id="2175873"/>
    <lineage>
        <taxon>Eukaryota</taxon>
        <taxon>Fungi</taxon>
        <taxon>Dikarya</taxon>
        <taxon>Ascomycota</taxon>
        <taxon>Pezizomycotina</taxon>
        <taxon>Sordariomycetes</taxon>
        <taxon>Hypocreomycetidae</taxon>
        <taxon>Glomerellales</taxon>
        <taxon>Glomerellaceae</taxon>
        <taxon>Colletotrichum</taxon>
        <taxon>Colletotrichum orchidearum species complex</taxon>
    </lineage>
</organism>
<dbReference type="AlphaFoldDB" id="A0A8H6MIN8"/>
<comment type="caution">
    <text evidence="1">The sequence shown here is derived from an EMBL/GenBank/DDBJ whole genome shotgun (WGS) entry which is preliminary data.</text>
</comment>
<name>A0A8H6MIN8_9PEZI</name>
<sequence>MIAQYIQALDDDGNTNEDDKDNIEEPFSTSFFTTASELVNGKDPYQQQLSSEPSVFNFEGRYSAAVFQ</sequence>
<protein>
    <submittedName>
        <fullName evidence="1">Glycosyl transferase</fullName>
    </submittedName>
</protein>
<dbReference type="Proteomes" id="UP000639643">
    <property type="component" value="Unassembled WGS sequence"/>
</dbReference>
<accession>A0A8H6MIN8</accession>